<organism evidence="1 2">
    <name type="scientific">Bradyrhizobium cajani</name>
    <dbReference type="NCBI Taxonomy" id="1928661"/>
    <lineage>
        <taxon>Bacteria</taxon>
        <taxon>Pseudomonadati</taxon>
        <taxon>Pseudomonadota</taxon>
        <taxon>Alphaproteobacteria</taxon>
        <taxon>Hyphomicrobiales</taxon>
        <taxon>Nitrobacteraceae</taxon>
        <taxon>Bradyrhizobium</taxon>
    </lineage>
</organism>
<dbReference type="AlphaFoldDB" id="A0A844TGV0"/>
<name>A0A844TGV0_9BRAD</name>
<reference evidence="1 2" key="1">
    <citation type="submission" date="2019-12" db="EMBL/GenBank/DDBJ databases">
        <title>Draft genome sequences Bradyrhizobium cajani AMBPC1010, Bradyrhizobium pachyrhizi AMBPC1040 and Bradyrhizobium yuanmingense ALSPC3051, three plant growth promoting strains isolated from nodules of Cajanus cajan L. in Dominican Republic.</title>
        <authorList>
            <person name="Flores-Felix J.D."/>
            <person name="Araujo J."/>
            <person name="Diaz-Alcantara C."/>
            <person name="Gonzalez-Andres F."/>
            <person name="Velazquez E."/>
        </authorList>
    </citation>
    <scope>NUCLEOTIDE SEQUENCE [LARGE SCALE GENOMIC DNA]</scope>
    <source>
        <strain evidence="1 2">1010</strain>
    </source>
</reference>
<dbReference type="EMBL" id="WQNE01000048">
    <property type="protein sequence ID" value="MVT78198.1"/>
    <property type="molecule type" value="Genomic_DNA"/>
</dbReference>
<dbReference type="RefSeq" id="WP_157336722.1">
    <property type="nucleotide sequence ID" value="NZ_JANADL010000043.1"/>
</dbReference>
<accession>A0A844TGV0</accession>
<evidence type="ECO:0000313" key="2">
    <source>
        <dbReference type="Proteomes" id="UP000449969"/>
    </source>
</evidence>
<dbReference type="InterPro" id="IPR014942">
    <property type="entry name" value="AbiEii"/>
</dbReference>
<dbReference type="Proteomes" id="UP000449969">
    <property type="component" value="Unassembled WGS sequence"/>
</dbReference>
<keyword evidence="2" id="KW-1185">Reference proteome</keyword>
<evidence type="ECO:0008006" key="3">
    <source>
        <dbReference type="Google" id="ProtNLM"/>
    </source>
</evidence>
<protein>
    <recommendedName>
        <fullName evidence="3">Nucleotidyl transferase AbiEii/AbiGii toxin family protein</fullName>
    </recommendedName>
</protein>
<comment type="caution">
    <text evidence="1">The sequence shown here is derived from an EMBL/GenBank/DDBJ whole genome shotgun (WGS) entry which is preliminary data.</text>
</comment>
<gene>
    <name evidence="1" type="ORF">GPL20_35055</name>
</gene>
<proteinExistence type="predicted"/>
<evidence type="ECO:0000313" key="1">
    <source>
        <dbReference type="EMBL" id="MVT78198.1"/>
    </source>
</evidence>
<dbReference type="OrthoDB" id="7305331at2"/>
<dbReference type="Pfam" id="PF08843">
    <property type="entry name" value="AbiEii"/>
    <property type="match status" value="1"/>
</dbReference>
<sequence length="234" mass="25850">MKDGSGRWLPSRWEDLLQKALIALDSLEGGSGPWTFGGGTALAQILGHRISYDVDIFLDSSTALKNLAPNMNPVTKSLCDTWQWPGKYLKLILRDLGEIDFLNAPSYTANPTYELRVGERSVAAERSAEIATKKLVYRASTYTARDAFDLAAIHLHDRSALGEIAQSPAVTDHVVSSALNRLNLAKHQYQSEMRSLINATPRGEEFIDRACEIALEALAEIRDLIPENEIEPNA</sequence>